<dbReference type="InterPro" id="IPR011990">
    <property type="entry name" value="TPR-like_helical_dom_sf"/>
</dbReference>
<protein>
    <submittedName>
        <fullName evidence="8">RagB/SusD family nutrient uptake outer membrane protein</fullName>
    </submittedName>
</protein>
<evidence type="ECO:0000256" key="4">
    <source>
        <dbReference type="ARBA" id="ARBA00023136"/>
    </source>
</evidence>
<feature type="signal peptide" evidence="6">
    <location>
        <begin position="1"/>
        <end position="22"/>
    </location>
</feature>
<proteinExistence type="inferred from homology"/>
<dbReference type="EMBL" id="JACNYK010000002">
    <property type="protein sequence ID" value="MBD1425513.1"/>
    <property type="molecule type" value="Genomic_DNA"/>
</dbReference>
<feature type="domain" description="RagB/SusD" evidence="7">
    <location>
        <begin position="301"/>
        <end position="578"/>
    </location>
</feature>
<organism evidence="8 9">
    <name type="scientific">Sphingobacterium arenae</name>
    <dbReference type="NCBI Taxonomy" id="1280598"/>
    <lineage>
        <taxon>Bacteria</taxon>
        <taxon>Pseudomonadati</taxon>
        <taxon>Bacteroidota</taxon>
        <taxon>Sphingobacteriia</taxon>
        <taxon>Sphingobacteriales</taxon>
        <taxon>Sphingobacteriaceae</taxon>
        <taxon>Sphingobacterium</taxon>
    </lineage>
</organism>
<gene>
    <name evidence="8" type="ORF">H8B17_07975</name>
</gene>
<dbReference type="SUPFAM" id="SSF48452">
    <property type="entry name" value="TPR-like"/>
    <property type="match status" value="1"/>
</dbReference>
<evidence type="ECO:0000256" key="5">
    <source>
        <dbReference type="ARBA" id="ARBA00023237"/>
    </source>
</evidence>
<feature type="chain" id="PRO_5046657586" evidence="6">
    <location>
        <begin position="23"/>
        <end position="579"/>
    </location>
</feature>
<dbReference type="PROSITE" id="PS51257">
    <property type="entry name" value="PROKAR_LIPOPROTEIN"/>
    <property type="match status" value="1"/>
</dbReference>
<keyword evidence="3 6" id="KW-0732">Signal</keyword>
<keyword evidence="9" id="KW-1185">Reference proteome</keyword>
<dbReference type="Gene3D" id="1.25.40.390">
    <property type="match status" value="1"/>
</dbReference>
<evidence type="ECO:0000313" key="8">
    <source>
        <dbReference type="EMBL" id="MBD1425513.1"/>
    </source>
</evidence>
<sequence length="579" mass="66363">MVMKTLTKILGLAALLSVIACNDDFLERPPLDQVASEMFFEKPKDLETYVNQYYNATFFTKYANHGNDYDSDDLVGPTVNTRLAGTRPIVTSGSIGFGNVRSINYFMTHYKKIEALHEFDSYKQYVGEAYYFKAVTYFNLLRNYGDIQWLDVELGDTSPELYSPRTPRQIVADRIIGCLDTAAMYLTTEKTNGYERINKWIALLMQSRVALYEGTWQKYHNGTPFGVENADPNKYLTKAVEAAEQIIESGLYGIYNTGNPDEDYRNLFIQRDYTGSSEVMFWRKYDNNLSRGNSSFTNDRNFRMSQPLGRSISKSMIDDYLCTDGRAISGNALFQGYNTIVEEMENRDPRFRQTVASPDQVWKIQANGNVENWSTVFSRMNSNADLNAPTGYMIQKGYDPQVIYHIQQYGEEPAVIFRYAEVLLNYAEAKAELGDISQGDINKTVKLLRDRVGMPNIDIESIATDPDWDFSALPAIINEIRRERRIELVAEGFRWDDIARWAAADELIVGKRPKGFKASQIINKDEFPVDEDGFMDPYRNALKPTGNYDFKVDRDYLDCIPESQIVLNPENLTQNPGWR</sequence>
<accession>A0ABR7Y2I8</accession>
<keyword evidence="5" id="KW-0998">Cell outer membrane</keyword>
<dbReference type="Pfam" id="PF07980">
    <property type="entry name" value="SusD_RagB"/>
    <property type="match status" value="1"/>
</dbReference>
<evidence type="ECO:0000259" key="7">
    <source>
        <dbReference type="Pfam" id="PF07980"/>
    </source>
</evidence>
<keyword evidence="4" id="KW-0472">Membrane</keyword>
<dbReference type="InterPro" id="IPR012944">
    <property type="entry name" value="SusD_RagB_dom"/>
</dbReference>
<evidence type="ECO:0000256" key="1">
    <source>
        <dbReference type="ARBA" id="ARBA00004442"/>
    </source>
</evidence>
<comment type="similarity">
    <text evidence="2">Belongs to the SusD family.</text>
</comment>
<comment type="subcellular location">
    <subcellularLocation>
        <location evidence="1">Cell outer membrane</location>
    </subcellularLocation>
</comment>
<evidence type="ECO:0000313" key="9">
    <source>
        <dbReference type="Proteomes" id="UP000606494"/>
    </source>
</evidence>
<comment type="caution">
    <text evidence="8">The sequence shown here is derived from an EMBL/GenBank/DDBJ whole genome shotgun (WGS) entry which is preliminary data.</text>
</comment>
<dbReference type="Proteomes" id="UP000606494">
    <property type="component" value="Unassembled WGS sequence"/>
</dbReference>
<reference evidence="8 9" key="1">
    <citation type="submission" date="2020-08" db="EMBL/GenBank/DDBJ databases">
        <title>Sphingobacterium sp. DN00404 isolated from aquaculture water.</title>
        <authorList>
            <person name="Zhang M."/>
        </authorList>
    </citation>
    <scope>NUCLEOTIDE SEQUENCE [LARGE SCALE GENOMIC DNA]</scope>
    <source>
        <strain evidence="8 9">KCTC 32294</strain>
    </source>
</reference>
<evidence type="ECO:0000256" key="6">
    <source>
        <dbReference type="SAM" id="SignalP"/>
    </source>
</evidence>
<evidence type="ECO:0000256" key="2">
    <source>
        <dbReference type="ARBA" id="ARBA00006275"/>
    </source>
</evidence>
<name>A0ABR7Y2I8_9SPHI</name>
<evidence type="ECO:0000256" key="3">
    <source>
        <dbReference type="ARBA" id="ARBA00022729"/>
    </source>
</evidence>